<dbReference type="InterPro" id="IPR007527">
    <property type="entry name" value="Znf_SWIM"/>
</dbReference>
<keyword evidence="1" id="KW-0479">Metal-binding</keyword>
<dbReference type="InterPro" id="IPR013083">
    <property type="entry name" value="Znf_RING/FYVE/PHD"/>
</dbReference>
<evidence type="ECO:0000259" key="4">
    <source>
        <dbReference type="PROSITE" id="PS50966"/>
    </source>
</evidence>
<dbReference type="Proteomes" id="UP000305067">
    <property type="component" value="Unassembled WGS sequence"/>
</dbReference>
<sequence>MSQASSSKKRAFPWDENPPQHETKKSKVASPSIDVTAYPVASGPSSPSKKRATKKAPVEKRGARVRSQCPKNILERVDRVMSQRFYMISRRRNGDELKEEFSVLGSTGNCYTVTIGHLPSCNCPDALRGNHCKHIMFIFLKVLQVSRRSPHWYQKALLTVELQEIYSNAPTTPGSATDHRVSDAYARVTGQKPSSSTASGSKKADDKRRIPGPDDDCPVCYEGMHGVKEDSLAFCESCGNSLHADCLKQWAKSSGSSGKELTCVFCRARWTWGDAGSSGALSGSSEGYLNLAGAVSGISSERDESTYYRSHSHLDLDEEDEHFQYPPNYYRRRGYGGGYRRSRW</sequence>
<name>A0A5C3QBD3_9AGAR</name>
<reference evidence="5 6" key="1">
    <citation type="journal article" date="2019" name="Nat. Ecol. Evol.">
        <title>Megaphylogeny resolves global patterns of mushroom evolution.</title>
        <authorList>
            <person name="Varga T."/>
            <person name="Krizsan K."/>
            <person name="Foldi C."/>
            <person name="Dima B."/>
            <person name="Sanchez-Garcia M."/>
            <person name="Sanchez-Ramirez S."/>
            <person name="Szollosi G.J."/>
            <person name="Szarkandi J.G."/>
            <person name="Papp V."/>
            <person name="Albert L."/>
            <person name="Andreopoulos W."/>
            <person name="Angelini C."/>
            <person name="Antonin V."/>
            <person name="Barry K.W."/>
            <person name="Bougher N.L."/>
            <person name="Buchanan P."/>
            <person name="Buyck B."/>
            <person name="Bense V."/>
            <person name="Catcheside P."/>
            <person name="Chovatia M."/>
            <person name="Cooper J."/>
            <person name="Damon W."/>
            <person name="Desjardin D."/>
            <person name="Finy P."/>
            <person name="Geml J."/>
            <person name="Haridas S."/>
            <person name="Hughes K."/>
            <person name="Justo A."/>
            <person name="Karasinski D."/>
            <person name="Kautmanova I."/>
            <person name="Kiss B."/>
            <person name="Kocsube S."/>
            <person name="Kotiranta H."/>
            <person name="LaButti K.M."/>
            <person name="Lechner B.E."/>
            <person name="Liimatainen K."/>
            <person name="Lipzen A."/>
            <person name="Lukacs Z."/>
            <person name="Mihaltcheva S."/>
            <person name="Morgado L.N."/>
            <person name="Niskanen T."/>
            <person name="Noordeloos M.E."/>
            <person name="Ohm R.A."/>
            <person name="Ortiz-Santana B."/>
            <person name="Ovrebo C."/>
            <person name="Racz N."/>
            <person name="Riley R."/>
            <person name="Savchenko A."/>
            <person name="Shiryaev A."/>
            <person name="Soop K."/>
            <person name="Spirin V."/>
            <person name="Szebenyi C."/>
            <person name="Tomsovsky M."/>
            <person name="Tulloss R.E."/>
            <person name="Uehling J."/>
            <person name="Grigoriev I.V."/>
            <person name="Vagvolgyi C."/>
            <person name="Papp T."/>
            <person name="Martin F.M."/>
            <person name="Miettinen O."/>
            <person name="Hibbett D.S."/>
            <person name="Nagy L.G."/>
        </authorList>
    </citation>
    <scope>NUCLEOTIDE SEQUENCE [LARGE SCALE GENOMIC DNA]</scope>
    <source>
        <strain evidence="5 6">CBS 309.79</strain>
    </source>
</reference>
<protein>
    <recommendedName>
        <fullName evidence="7">SWIM-type domain-containing protein</fullName>
    </recommendedName>
</protein>
<dbReference type="GO" id="GO:0061630">
    <property type="term" value="F:ubiquitin protein ligase activity"/>
    <property type="evidence" value="ECO:0007669"/>
    <property type="project" value="InterPro"/>
</dbReference>
<dbReference type="GO" id="GO:0008270">
    <property type="term" value="F:zinc ion binding"/>
    <property type="evidence" value="ECO:0007669"/>
    <property type="project" value="UniProtKB-KW"/>
</dbReference>
<feature type="region of interest" description="Disordered" evidence="2">
    <location>
        <begin position="187"/>
        <end position="210"/>
    </location>
</feature>
<dbReference type="AlphaFoldDB" id="A0A5C3QBD3"/>
<dbReference type="CDD" id="cd16494">
    <property type="entry name" value="RING-CH-C4HC3_ZSWM2"/>
    <property type="match status" value="1"/>
</dbReference>
<dbReference type="OrthoDB" id="2122982at2759"/>
<keyword evidence="6" id="KW-1185">Reference proteome</keyword>
<dbReference type="PROSITE" id="PS50089">
    <property type="entry name" value="ZF_RING_2"/>
    <property type="match status" value="1"/>
</dbReference>
<dbReference type="Gene3D" id="3.30.40.10">
    <property type="entry name" value="Zinc/RING finger domain, C3HC4 (zinc finger)"/>
    <property type="match status" value="1"/>
</dbReference>
<proteinExistence type="predicted"/>
<dbReference type="STRING" id="1884261.A0A5C3QBD3"/>
<organism evidence="5 6">
    <name type="scientific">Pterulicium gracile</name>
    <dbReference type="NCBI Taxonomy" id="1884261"/>
    <lineage>
        <taxon>Eukaryota</taxon>
        <taxon>Fungi</taxon>
        <taxon>Dikarya</taxon>
        <taxon>Basidiomycota</taxon>
        <taxon>Agaricomycotina</taxon>
        <taxon>Agaricomycetes</taxon>
        <taxon>Agaricomycetidae</taxon>
        <taxon>Agaricales</taxon>
        <taxon>Pleurotineae</taxon>
        <taxon>Pterulaceae</taxon>
        <taxon>Pterulicium</taxon>
    </lineage>
</organism>
<keyword evidence="1" id="KW-0863">Zinc-finger</keyword>
<evidence type="ECO:0000256" key="2">
    <source>
        <dbReference type="SAM" id="MobiDB-lite"/>
    </source>
</evidence>
<accession>A0A5C3QBD3</accession>
<gene>
    <name evidence="5" type="ORF">BDV98DRAFT_532821</name>
</gene>
<feature type="domain" description="RING-type" evidence="3">
    <location>
        <begin position="217"/>
        <end position="267"/>
    </location>
</feature>
<evidence type="ECO:0000256" key="1">
    <source>
        <dbReference type="PROSITE-ProRule" id="PRU00175"/>
    </source>
</evidence>
<dbReference type="PROSITE" id="PS50966">
    <property type="entry name" value="ZF_SWIM"/>
    <property type="match status" value="1"/>
</dbReference>
<evidence type="ECO:0000313" key="6">
    <source>
        <dbReference type="Proteomes" id="UP000305067"/>
    </source>
</evidence>
<dbReference type="SUPFAM" id="SSF57850">
    <property type="entry name" value="RING/U-box"/>
    <property type="match status" value="1"/>
</dbReference>
<feature type="compositionally biased region" description="Polar residues" evidence="2">
    <location>
        <begin position="191"/>
        <end position="200"/>
    </location>
</feature>
<evidence type="ECO:0000259" key="3">
    <source>
        <dbReference type="PROSITE" id="PS50089"/>
    </source>
</evidence>
<evidence type="ECO:0008006" key="7">
    <source>
        <dbReference type="Google" id="ProtNLM"/>
    </source>
</evidence>
<dbReference type="EMBL" id="ML178834">
    <property type="protein sequence ID" value="TFK99322.1"/>
    <property type="molecule type" value="Genomic_DNA"/>
</dbReference>
<dbReference type="InterPro" id="IPR039903">
    <property type="entry name" value="Zswim2"/>
</dbReference>
<dbReference type="PANTHER" id="PTHR21540:SF0">
    <property type="entry name" value="PHD FAMILY PROTEIN"/>
    <property type="match status" value="1"/>
</dbReference>
<evidence type="ECO:0000313" key="5">
    <source>
        <dbReference type="EMBL" id="TFK99322.1"/>
    </source>
</evidence>
<keyword evidence="1" id="KW-0862">Zinc</keyword>
<dbReference type="Pfam" id="PF13639">
    <property type="entry name" value="zf-RING_2"/>
    <property type="match status" value="1"/>
</dbReference>
<dbReference type="PANTHER" id="PTHR21540">
    <property type="entry name" value="RING FINGER AND SWIM DOMAIN-CONTAINING PROTEIN 2"/>
    <property type="match status" value="1"/>
</dbReference>
<feature type="domain" description="SWIM-type" evidence="4">
    <location>
        <begin position="111"/>
        <end position="143"/>
    </location>
</feature>
<feature type="region of interest" description="Disordered" evidence="2">
    <location>
        <begin position="1"/>
        <end position="64"/>
    </location>
</feature>
<dbReference type="InterPro" id="IPR001841">
    <property type="entry name" value="Znf_RING"/>
</dbReference>